<dbReference type="SUPFAM" id="SSF52540">
    <property type="entry name" value="P-loop containing nucleoside triphosphate hydrolases"/>
    <property type="match status" value="1"/>
</dbReference>
<dbReference type="Gene3D" id="3.40.50.300">
    <property type="entry name" value="P-loop containing nucleotide triphosphate hydrolases"/>
    <property type="match status" value="1"/>
</dbReference>
<accession>A0AAD6STS4</accession>
<feature type="domain" description="G" evidence="1">
    <location>
        <begin position="154"/>
        <end position="181"/>
    </location>
</feature>
<organism evidence="2 3">
    <name type="scientific">Mycena alexandri</name>
    <dbReference type="NCBI Taxonomy" id="1745969"/>
    <lineage>
        <taxon>Eukaryota</taxon>
        <taxon>Fungi</taxon>
        <taxon>Dikarya</taxon>
        <taxon>Basidiomycota</taxon>
        <taxon>Agaricomycotina</taxon>
        <taxon>Agaricomycetes</taxon>
        <taxon>Agaricomycetidae</taxon>
        <taxon>Agaricales</taxon>
        <taxon>Marasmiineae</taxon>
        <taxon>Mycenaceae</taxon>
        <taxon>Mycena</taxon>
    </lineage>
</organism>
<comment type="caution">
    <text evidence="2">The sequence shown here is derived from an EMBL/GenBank/DDBJ whole genome shotgun (WGS) entry which is preliminary data.</text>
</comment>
<dbReference type="AlphaFoldDB" id="A0AAD6STS4"/>
<dbReference type="Pfam" id="PF01926">
    <property type="entry name" value="MMR_HSR1"/>
    <property type="match status" value="1"/>
</dbReference>
<dbReference type="InterPro" id="IPR027417">
    <property type="entry name" value="P-loop_NTPase"/>
</dbReference>
<gene>
    <name evidence="2" type="ORF">C8F04DRAFT_605349</name>
</gene>
<evidence type="ECO:0000313" key="2">
    <source>
        <dbReference type="EMBL" id="KAJ7033919.1"/>
    </source>
</evidence>
<protein>
    <recommendedName>
        <fullName evidence="1">G domain-containing protein</fullName>
    </recommendedName>
</protein>
<evidence type="ECO:0000313" key="3">
    <source>
        <dbReference type="Proteomes" id="UP001218188"/>
    </source>
</evidence>
<name>A0AAD6STS4_9AGAR</name>
<reference evidence="2" key="1">
    <citation type="submission" date="2023-03" db="EMBL/GenBank/DDBJ databases">
        <title>Massive genome expansion in bonnet fungi (Mycena s.s.) driven by repeated elements and novel gene families across ecological guilds.</title>
        <authorList>
            <consortium name="Lawrence Berkeley National Laboratory"/>
            <person name="Harder C.B."/>
            <person name="Miyauchi S."/>
            <person name="Viragh M."/>
            <person name="Kuo A."/>
            <person name="Thoen E."/>
            <person name="Andreopoulos B."/>
            <person name="Lu D."/>
            <person name="Skrede I."/>
            <person name="Drula E."/>
            <person name="Henrissat B."/>
            <person name="Morin E."/>
            <person name="Kohler A."/>
            <person name="Barry K."/>
            <person name="LaButti K."/>
            <person name="Morin E."/>
            <person name="Salamov A."/>
            <person name="Lipzen A."/>
            <person name="Mereny Z."/>
            <person name="Hegedus B."/>
            <person name="Baldrian P."/>
            <person name="Stursova M."/>
            <person name="Weitz H."/>
            <person name="Taylor A."/>
            <person name="Grigoriev I.V."/>
            <person name="Nagy L.G."/>
            <person name="Martin F."/>
            <person name="Kauserud H."/>
        </authorList>
    </citation>
    <scope>NUCLEOTIDE SEQUENCE</scope>
    <source>
        <strain evidence="2">CBHHK200</strain>
    </source>
</reference>
<sequence length="457" mass="51021">MTLRIRSFKYLHSRRTAGGRNLALTPGASNLEVESRMDLNPPICAGCGVKRRMHSHGYARTLPGLLAFACLPSPGNHDTHVNSFVHTQHVLTSDTLQSQHTSRVSYHVAHAPFRQAFVQNYTTACPAFAPSRLCVSAELMSDIIASRADYPRFRILIVGRTNAGKSTLVKRICNSSENPRVLTARGEMVDMTDGAFERVPPDIENQLVFRSNPRMIFHVSCGFESGSGEEMDKVKDFIAKHAASSFPAERLHVIWYCMPTDTNRPFLKAEEKFFNNDIAGKVPVLMVFTKLDALGTQAFVHLMRQGVDLKRAREGTAAMAHQILATHFQEPLETTKSPPTDYVRLDDLRKDDADCTELVQRTAKALTSDAVRLLFVSSQQHSLDVCIQHAVAAFIKSHLKTAPPSRKSWLQKLMGNLTKSLKASKELRELVRDTLAYLPQAWASKRAFDPFRISSSC</sequence>
<dbReference type="GO" id="GO:0005525">
    <property type="term" value="F:GTP binding"/>
    <property type="evidence" value="ECO:0007669"/>
    <property type="project" value="InterPro"/>
</dbReference>
<proteinExistence type="predicted"/>
<dbReference type="Proteomes" id="UP001218188">
    <property type="component" value="Unassembled WGS sequence"/>
</dbReference>
<dbReference type="InterPro" id="IPR006073">
    <property type="entry name" value="GTP-bd"/>
</dbReference>
<keyword evidence="3" id="KW-1185">Reference proteome</keyword>
<dbReference type="CDD" id="cd00882">
    <property type="entry name" value="Ras_like_GTPase"/>
    <property type="match status" value="1"/>
</dbReference>
<evidence type="ECO:0000259" key="1">
    <source>
        <dbReference type="Pfam" id="PF01926"/>
    </source>
</evidence>
<dbReference type="EMBL" id="JARJCM010000061">
    <property type="protein sequence ID" value="KAJ7033919.1"/>
    <property type="molecule type" value="Genomic_DNA"/>
</dbReference>